<reference evidence="1 2" key="1">
    <citation type="journal article" date="2018" name="Biotechnol. Biofuels">
        <title>Integrative visual omics of the white-rot fungus Polyporus brumalis exposes the biotechnological potential of its oxidative enzymes for delignifying raw plant biomass.</title>
        <authorList>
            <person name="Miyauchi S."/>
            <person name="Rancon A."/>
            <person name="Drula E."/>
            <person name="Hage H."/>
            <person name="Chaduli D."/>
            <person name="Favel A."/>
            <person name="Grisel S."/>
            <person name="Henrissat B."/>
            <person name="Herpoel-Gimbert I."/>
            <person name="Ruiz-Duenas F.J."/>
            <person name="Chevret D."/>
            <person name="Hainaut M."/>
            <person name="Lin J."/>
            <person name="Wang M."/>
            <person name="Pangilinan J."/>
            <person name="Lipzen A."/>
            <person name="Lesage-Meessen L."/>
            <person name="Navarro D."/>
            <person name="Riley R."/>
            <person name="Grigoriev I.V."/>
            <person name="Zhou S."/>
            <person name="Raouche S."/>
            <person name="Rosso M.N."/>
        </authorList>
    </citation>
    <scope>NUCLEOTIDE SEQUENCE [LARGE SCALE GENOMIC DNA]</scope>
    <source>
        <strain evidence="1 2">BRFM 1820</strain>
    </source>
</reference>
<dbReference type="Proteomes" id="UP000256964">
    <property type="component" value="Unassembled WGS sequence"/>
</dbReference>
<evidence type="ECO:0000313" key="2">
    <source>
        <dbReference type="Proteomes" id="UP000256964"/>
    </source>
</evidence>
<sequence length="175" mass="19533">MSDVMKTRFTPPSVVDSVTLTAIHMHTSVSIVYSATPDAQSIPEPRHVRATTCQRTIRRSFTNSLVQITQYSYKDPTRTGLLTRNLALFSMQRRVSAQAHSLSAYPHGATRCRTAFYHPRLRRGSLCPSSPRPDGSWENQPRQLNLHAALPVRRELRGVCQMVLVSILALGPGPL</sequence>
<proteinExistence type="predicted"/>
<dbReference type="EMBL" id="KZ857398">
    <property type="protein sequence ID" value="RDX50705.1"/>
    <property type="molecule type" value="Genomic_DNA"/>
</dbReference>
<accession>A0A371DDS8</accession>
<keyword evidence="2" id="KW-1185">Reference proteome</keyword>
<evidence type="ECO:0000313" key="1">
    <source>
        <dbReference type="EMBL" id="RDX50705.1"/>
    </source>
</evidence>
<name>A0A371DDS8_9APHY</name>
<gene>
    <name evidence="1" type="ORF">OH76DRAFT_436614</name>
</gene>
<protein>
    <submittedName>
        <fullName evidence="1">Uncharacterized protein</fullName>
    </submittedName>
</protein>
<organism evidence="1 2">
    <name type="scientific">Lentinus brumalis</name>
    <dbReference type="NCBI Taxonomy" id="2498619"/>
    <lineage>
        <taxon>Eukaryota</taxon>
        <taxon>Fungi</taxon>
        <taxon>Dikarya</taxon>
        <taxon>Basidiomycota</taxon>
        <taxon>Agaricomycotina</taxon>
        <taxon>Agaricomycetes</taxon>
        <taxon>Polyporales</taxon>
        <taxon>Polyporaceae</taxon>
        <taxon>Lentinus</taxon>
    </lineage>
</organism>
<dbReference type="AlphaFoldDB" id="A0A371DDS8"/>